<feature type="region of interest" description="Disordered" evidence="8">
    <location>
        <begin position="377"/>
        <end position="445"/>
    </location>
</feature>
<dbReference type="PROSITE" id="PS51194">
    <property type="entry name" value="HELICASE_CTER"/>
    <property type="match status" value="1"/>
</dbReference>
<feature type="domain" description="Helicase C-terminal" evidence="10">
    <location>
        <begin position="229"/>
        <end position="373"/>
    </location>
</feature>
<evidence type="ECO:0000256" key="3">
    <source>
        <dbReference type="ARBA" id="ARBA00022806"/>
    </source>
</evidence>
<dbReference type="InterPro" id="IPR014001">
    <property type="entry name" value="Helicase_ATP-bd"/>
</dbReference>
<proteinExistence type="inferred from homology"/>
<evidence type="ECO:0000256" key="8">
    <source>
        <dbReference type="SAM" id="MobiDB-lite"/>
    </source>
</evidence>
<dbReference type="Gene3D" id="3.40.50.300">
    <property type="entry name" value="P-loop containing nucleotide triphosphate hydrolases"/>
    <property type="match status" value="2"/>
</dbReference>
<dbReference type="PROSITE" id="PS51192">
    <property type="entry name" value="HELICASE_ATP_BIND_1"/>
    <property type="match status" value="1"/>
</dbReference>
<keyword evidence="3 7" id="KW-0347">Helicase</keyword>
<keyword evidence="13" id="KW-1185">Reference proteome</keyword>
<dbReference type="PROSITE" id="PS00039">
    <property type="entry name" value="DEAD_ATP_HELICASE"/>
    <property type="match status" value="1"/>
</dbReference>
<dbReference type="PANTHER" id="PTHR47959">
    <property type="entry name" value="ATP-DEPENDENT RNA HELICASE RHLE-RELATED"/>
    <property type="match status" value="1"/>
</dbReference>
<keyword evidence="1 7" id="KW-0547">Nucleotide-binding</keyword>
<dbReference type="InterPro" id="IPR050079">
    <property type="entry name" value="DEAD_box_RNA_helicase"/>
</dbReference>
<dbReference type="SMART" id="SM00487">
    <property type="entry name" value="DEXDc"/>
    <property type="match status" value="1"/>
</dbReference>
<evidence type="ECO:0000256" key="2">
    <source>
        <dbReference type="ARBA" id="ARBA00022801"/>
    </source>
</evidence>
<dbReference type="InterPro" id="IPR001650">
    <property type="entry name" value="Helicase_C-like"/>
</dbReference>
<dbReference type="InterPro" id="IPR044742">
    <property type="entry name" value="DEAD/DEAH_RhlB"/>
</dbReference>
<evidence type="ECO:0000259" key="11">
    <source>
        <dbReference type="PROSITE" id="PS51195"/>
    </source>
</evidence>
<gene>
    <name evidence="12" type="ORF">BROSI_A2521</name>
</gene>
<organism evidence="12 13">
    <name type="scientific">Candidatus Brocadia sinica JPN1</name>
    <dbReference type="NCBI Taxonomy" id="1197129"/>
    <lineage>
        <taxon>Bacteria</taxon>
        <taxon>Pseudomonadati</taxon>
        <taxon>Planctomycetota</taxon>
        <taxon>Candidatus Brocadiia</taxon>
        <taxon>Candidatus Brocadiales</taxon>
        <taxon>Candidatus Brocadiaceae</taxon>
        <taxon>Candidatus Brocadia</taxon>
    </lineage>
</organism>
<keyword evidence="4 7" id="KW-0067">ATP-binding</keyword>
<dbReference type="Pfam" id="PF00271">
    <property type="entry name" value="Helicase_C"/>
    <property type="match status" value="1"/>
</dbReference>
<evidence type="ECO:0000256" key="1">
    <source>
        <dbReference type="ARBA" id="ARBA00022741"/>
    </source>
</evidence>
<evidence type="ECO:0000259" key="9">
    <source>
        <dbReference type="PROSITE" id="PS51192"/>
    </source>
</evidence>
<dbReference type="SUPFAM" id="SSF52540">
    <property type="entry name" value="P-loop containing nucleoside triphosphate hydrolases"/>
    <property type="match status" value="2"/>
</dbReference>
<dbReference type="Proteomes" id="UP000032309">
    <property type="component" value="Unassembled WGS sequence"/>
</dbReference>
<dbReference type="InterPro" id="IPR027417">
    <property type="entry name" value="P-loop_NTPase"/>
</dbReference>
<feature type="compositionally biased region" description="Basic residues" evidence="8">
    <location>
        <begin position="436"/>
        <end position="445"/>
    </location>
</feature>
<dbReference type="SMART" id="SM00490">
    <property type="entry name" value="HELICc"/>
    <property type="match status" value="1"/>
</dbReference>
<dbReference type="CDD" id="cd00268">
    <property type="entry name" value="DEADc"/>
    <property type="match status" value="1"/>
</dbReference>
<feature type="compositionally biased region" description="Basic residues" evidence="8">
    <location>
        <begin position="386"/>
        <end position="400"/>
    </location>
</feature>
<protein>
    <submittedName>
        <fullName evidence="12">DEAD/DEAH box helicase domain-containing protein</fullName>
    </submittedName>
</protein>
<name>A0ABQ0JZ29_9BACT</name>
<dbReference type="CDD" id="cd18787">
    <property type="entry name" value="SF2_C_DEAD"/>
    <property type="match status" value="1"/>
</dbReference>
<dbReference type="InterPro" id="IPR014014">
    <property type="entry name" value="RNA_helicase_DEAD_Q_motif"/>
</dbReference>
<dbReference type="EMBL" id="BAFN01000001">
    <property type="protein sequence ID" value="GAN33986.1"/>
    <property type="molecule type" value="Genomic_DNA"/>
</dbReference>
<dbReference type="InterPro" id="IPR000629">
    <property type="entry name" value="RNA-helicase_DEAD-box_CS"/>
</dbReference>
<evidence type="ECO:0000259" key="10">
    <source>
        <dbReference type="PROSITE" id="PS51194"/>
    </source>
</evidence>
<feature type="domain" description="DEAD-box RNA helicase Q" evidence="11">
    <location>
        <begin position="1"/>
        <end position="29"/>
    </location>
</feature>
<evidence type="ECO:0000256" key="4">
    <source>
        <dbReference type="ARBA" id="ARBA00022840"/>
    </source>
</evidence>
<comment type="caution">
    <text evidence="12">The sequence shown here is derived from an EMBL/GenBank/DDBJ whole genome shotgun (WGS) entry which is preliminary data.</text>
</comment>
<dbReference type="InterPro" id="IPR011545">
    <property type="entry name" value="DEAD/DEAH_box_helicase_dom"/>
</dbReference>
<dbReference type="GO" id="GO:0004386">
    <property type="term" value="F:helicase activity"/>
    <property type="evidence" value="ECO:0007669"/>
    <property type="project" value="UniProtKB-KW"/>
</dbReference>
<dbReference type="PANTHER" id="PTHR47959:SF13">
    <property type="entry name" value="ATP-DEPENDENT RNA HELICASE RHLE"/>
    <property type="match status" value="1"/>
</dbReference>
<feature type="compositionally biased region" description="Polar residues" evidence="8">
    <location>
        <begin position="401"/>
        <end position="418"/>
    </location>
</feature>
<evidence type="ECO:0000313" key="13">
    <source>
        <dbReference type="Proteomes" id="UP000032309"/>
    </source>
</evidence>
<evidence type="ECO:0000313" key="12">
    <source>
        <dbReference type="EMBL" id="GAN33986.1"/>
    </source>
</evidence>
<evidence type="ECO:0000256" key="5">
    <source>
        <dbReference type="ARBA" id="ARBA00038437"/>
    </source>
</evidence>
<dbReference type="PROSITE" id="PS51195">
    <property type="entry name" value="Q_MOTIF"/>
    <property type="match status" value="1"/>
</dbReference>
<evidence type="ECO:0000256" key="7">
    <source>
        <dbReference type="RuleBase" id="RU000492"/>
    </source>
</evidence>
<comment type="similarity">
    <text evidence="5 7">Belongs to the DEAD box helicase family.</text>
</comment>
<feature type="short sequence motif" description="Q motif" evidence="6">
    <location>
        <begin position="1"/>
        <end position="29"/>
    </location>
</feature>
<dbReference type="RefSeq" id="WP_052564043.1">
    <property type="nucleotide sequence ID" value="NZ_BAFN01000001.1"/>
</dbReference>
<accession>A0ABQ0JZ29</accession>
<reference evidence="13" key="1">
    <citation type="journal article" date="2015" name="Genome Announc.">
        <title>Draft Genome Sequence of an Anaerobic Ammonium-Oxidizing Bacterium, "Candidatus Brocadia sinica".</title>
        <authorList>
            <person name="Oshiki M."/>
            <person name="Shinyako-Hata K."/>
            <person name="Satoh H."/>
            <person name="Okabe S."/>
        </authorList>
    </citation>
    <scope>NUCLEOTIDE SEQUENCE [LARGE SCALE GENOMIC DNA]</scope>
    <source>
        <strain evidence="13">JPN1</strain>
    </source>
</reference>
<sequence>MNFKTFNFHPLIAAGVQTLGYITPTPIQLQSIPSILQGRDIIALAQTGTGKTAAFVLPILQRLMQGQRGRLRSLIIAPTRELAEQIHETIAGLGRQTGLRSVTIYGGVAINPQIQKLRRGAEIAVACPGRLLDHIGQGTINVSHLEVLVLDEADRMFDMGFLPDIRKILKYLPAQRQTLFFSATMPNDIRRLAHDILHDPVTVQINHTVPLTTVSHALYPVDQHLKTALLTEILRHTDTESVLVFTRTKHRAKQVAQRLQKAGYCSTSLQGNLSQNKRQAALEGFRNGSFKILVATDIAARGIDVSRISHVINYDMPDTAETYTHRIGRTGRAAKTGDAFTLITREDASMVRAVESALGVKLERRILKDFNYTAPAQKTESALHQPQHRHKQIAARRTRSQKSATFGSATRQTASTTRVTKRRHPKVSRTTGSSARRSHHSHGTR</sequence>
<dbReference type="Pfam" id="PF00270">
    <property type="entry name" value="DEAD"/>
    <property type="match status" value="1"/>
</dbReference>
<feature type="domain" description="Helicase ATP-binding" evidence="9">
    <location>
        <begin position="32"/>
        <end position="203"/>
    </location>
</feature>
<evidence type="ECO:0000256" key="6">
    <source>
        <dbReference type="PROSITE-ProRule" id="PRU00552"/>
    </source>
</evidence>
<keyword evidence="2 7" id="KW-0378">Hydrolase</keyword>